<dbReference type="SUPFAM" id="SSF159501">
    <property type="entry name" value="EreA/ChaN-like"/>
    <property type="match status" value="1"/>
</dbReference>
<evidence type="ECO:0000313" key="3">
    <source>
        <dbReference type="EMBL" id="KAK4524590.1"/>
    </source>
</evidence>
<dbReference type="CDD" id="cd14727">
    <property type="entry name" value="ChanN-like"/>
    <property type="match status" value="1"/>
</dbReference>
<evidence type="ECO:0000313" key="4">
    <source>
        <dbReference type="Proteomes" id="UP001300502"/>
    </source>
</evidence>
<protein>
    <recommendedName>
        <fullName evidence="2">Haem-binding uptake Tiki superfamily ChaN domain-containing protein</fullName>
    </recommendedName>
</protein>
<dbReference type="EMBL" id="JANCYU010000024">
    <property type="protein sequence ID" value="KAK4524590.1"/>
    <property type="molecule type" value="Genomic_DNA"/>
</dbReference>
<keyword evidence="4" id="KW-1185">Reference proteome</keyword>
<dbReference type="InterPro" id="IPR007314">
    <property type="entry name" value="Cofac_haem-bd_dom"/>
</dbReference>
<keyword evidence="1" id="KW-0812">Transmembrane</keyword>
<dbReference type="AlphaFoldDB" id="A0AAV9IAY4"/>
<organism evidence="3 4">
    <name type="scientific">Galdieria yellowstonensis</name>
    <dbReference type="NCBI Taxonomy" id="3028027"/>
    <lineage>
        <taxon>Eukaryota</taxon>
        <taxon>Rhodophyta</taxon>
        <taxon>Bangiophyceae</taxon>
        <taxon>Galdieriales</taxon>
        <taxon>Galdieriaceae</taxon>
        <taxon>Galdieria</taxon>
    </lineage>
</organism>
<reference evidence="3 4" key="1">
    <citation type="submission" date="2022-07" db="EMBL/GenBank/DDBJ databases">
        <title>Genome-wide signatures of adaptation to extreme environments.</title>
        <authorList>
            <person name="Cho C.H."/>
            <person name="Yoon H.S."/>
        </authorList>
    </citation>
    <scope>NUCLEOTIDE SEQUENCE [LARGE SCALE GENOMIC DNA]</scope>
    <source>
        <strain evidence="3 4">108.79 E11</strain>
    </source>
</reference>
<name>A0AAV9IAY4_9RHOD</name>
<keyword evidence="1" id="KW-0472">Membrane</keyword>
<evidence type="ECO:0000259" key="2">
    <source>
        <dbReference type="Pfam" id="PF04187"/>
    </source>
</evidence>
<comment type="caution">
    <text evidence="3">The sequence shown here is derived from an EMBL/GenBank/DDBJ whole genome shotgun (WGS) entry which is preliminary data.</text>
</comment>
<evidence type="ECO:0000256" key="1">
    <source>
        <dbReference type="SAM" id="Phobius"/>
    </source>
</evidence>
<feature type="transmembrane region" description="Helical" evidence="1">
    <location>
        <begin position="95"/>
        <end position="114"/>
    </location>
</feature>
<sequence length="442" mass="50319">MTTVIAIRQRLWLGLIVSYVPFPMQTHSAVFQIARNSAFHGQKLVWSTNPVRTALPKRSTLVSSKGLYPIRERASAVEDSNNWLSKRALATWNRYIISTVAAVSLTGALFISSVSGKTTPDAFVLNGSKLEEPTAMIQQEQSQMYKADTSLVSNLYRIYDNKGNKIDLNSLFSLLRDRQVVLIGETHDDSVAHELELAIVKYLYELQDAGNDMKPLVVSLEFFDYDMQGFLDSYIEKKITEPEFLKACMRQPDNIEDYLPLLRFCRERRIPVLASNAPRHIIERVRKDGKEYLNSLKEEESFGIPPLPYPAASESYEAKFMALMNHQLMLAAHGMWKDDLYTLSKQEGFQRRLNNYLEAQNLWDASMAYNIVNKIQENPRATVCHICGKFHMEGGLGIPEHLHNYAPHLNLVSVTIVPEESMTCEETKKDAVGFLIRTRSSD</sequence>
<gene>
    <name evidence="3" type="ORF">GAYE_SCF04G2491</name>
</gene>
<dbReference type="Pfam" id="PF04187">
    <property type="entry name" value="Cofac_haem_bdg"/>
    <property type="match status" value="1"/>
</dbReference>
<feature type="domain" description="Haem-binding uptake Tiki superfamily ChaN" evidence="2">
    <location>
        <begin position="175"/>
        <end position="402"/>
    </location>
</feature>
<proteinExistence type="predicted"/>
<dbReference type="Proteomes" id="UP001300502">
    <property type="component" value="Unassembled WGS sequence"/>
</dbReference>
<keyword evidence="1" id="KW-1133">Transmembrane helix</keyword>
<accession>A0AAV9IAY4</accession>
<dbReference type="Gene3D" id="3.40.50.11550">
    <property type="match status" value="1"/>
</dbReference>